<dbReference type="AlphaFoldDB" id="A0A6C0CRX9"/>
<dbReference type="EMBL" id="MN739483">
    <property type="protein sequence ID" value="QHT07596.1"/>
    <property type="molecule type" value="Genomic_DNA"/>
</dbReference>
<dbReference type="Pfam" id="PF10933">
    <property type="entry name" value="DUF2827"/>
    <property type="match status" value="1"/>
</dbReference>
<evidence type="ECO:0000313" key="1">
    <source>
        <dbReference type="EMBL" id="QHT07596.1"/>
    </source>
</evidence>
<sequence length="717" mass="83868">MIIVKNELVNSIKSSIDKRARTQKSLKKIGLLVKMPESNFSNGCVQQAIFLKQLLENIGYTAEYVSIENKYKQIHDIHDPVLFMDETSDLSEFQTFIFVSLNISSPDNDGIINNIKKHGIVSINMLCGNLFVLHQEEFVFGHHGIIEKFIHGFYDEYWILEMYSFMTEYIHLLTNKPTYLLPYVWNNTIINKYIENHKLNFELDYHEVNREKINILIFEPNMSIHKSALIPLLIAESYNKNFKDKLNKVYVFCGDEVIRKKNNAFIKSLSIYTDKKLESYGRIVMPSILSLIKNSNPYINVVVSHNILNSLNFLHLECLTIDIPIIHNCKPFEENKLYYDDYNTTYAVDLIETVRTNFFLNSKYRNAKYKIHKEFHPSNFERQQVYKSHIQRITGVEIDNEKKLGPAEHLINLYTKISKFVSSRNTETSLFYNGTGIVILIQSREQIPSLRRTIKSLNDVKNIYRVEVVYHSNEIQKDELECIPSGYTIDYLNISNEFDNLEDKPNMYMSCVFSTFTKGIYVECGSIFIENPKILIEKYINDEYNSICFYPSFTRIKHMSTLDQDVHYKLAKEITPFPISTTDFTSDDKIIFFNKEKESCNKVLATMCELYKVNKYMATNLNILSLVCELNFQNDKSKLDVKQHLLGEIDQRFKGCALYIENEVIFCYKNFSTNTQKVIIDIQKDEIDLSIQDGYFVFSGKVNGKKIPRDLFQYIMS</sequence>
<protein>
    <submittedName>
        <fullName evidence="1">Uncharacterized protein</fullName>
    </submittedName>
</protein>
<reference evidence="1" key="1">
    <citation type="journal article" date="2020" name="Nature">
        <title>Giant virus diversity and host interactions through global metagenomics.</title>
        <authorList>
            <person name="Schulz F."/>
            <person name="Roux S."/>
            <person name="Paez-Espino D."/>
            <person name="Jungbluth S."/>
            <person name="Walsh D.A."/>
            <person name="Denef V.J."/>
            <person name="McMahon K.D."/>
            <person name="Konstantinidis K.T."/>
            <person name="Eloe-Fadrosh E.A."/>
            <person name="Kyrpides N.C."/>
            <person name="Woyke T."/>
        </authorList>
    </citation>
    <scope>NUCLEOTIDE SEQUENCE</scope>
    <source>
        <strain evidence="1">GVMAG-M-3300021964-36</strain>
    </source>
</reference>
<proteinExistence type="predicted"/>
<accession>A0A6C0CRX9</accession>
<organism evidence="1">
    <name type="scientific">viral metagenome</name>
    <dbReference type="NCBI Taxonomy" id="1070528"/>
    <lineage>
        <taxon>unclassified sequences</taxon>
        <taxon>metagenomes</taxon>
        <taxon>organismal metagenomes</taxon>
    </lineage>
</organism>
<dbReference type="InterPro" id="IPR021234">
    <property type="entry name" value="DUF2827"/>
</dbReference>
<name>A0A6C0CRX9_9ZZZZ</name>